<organism evidence="1 2">
    <name type="scientific">Clonostachys chloroleuca</name>
    <dbReference type="NCBI Taxonomy" id="1926264"/>
    <lineage>
        <taxon>Eukaryota</taxon>
        <taxon>Fungi</taxon>
        <taxon>Dikarya</taxon>
        <taxon>Ascomycota</taxon>
        <taxon>Pezizomycotina</taxon>
        <taxon>Sordariomycetes</taxon>
        <taxon>Hypocreomycetidae</taxon>
        <taxon>Hypocreales</taxon>
        <taxon>Bionectriaceae</taxon>
        <taxon>Clonostachys</taxon>
    </lineage>
</organism>
<reference evidence="1" key="1">
    <citation type="submission" date="2023-01" db="EMBL/GenBank/DDBJ databases">
        <authorList>
            <person name="Piombo E."/>
        </authorList>
    </citation>
    <scope>NUCLEOTIDE SEQUENCE</scope>
</reference>
<gene>
    <name evidence="1" type="ORF">CCHLO57077_00009476</name>
</gene>
<sequence>MPDCHPAIKAYRLFDSQIDGAICLSEELPAAIADIQVYDNYLSARLATSTRDNQWLLQPPENRTKRALCCA</sequence>
<dbReference type="Proteomes" id="UP001160390">
    <property type="component" value="Unassembled WGS sequence"/>
</dbReference>
<evidence type="ECO:0000313" key="2">
    <source>
        <dbReference type="Proteomes" id="UP001160390"/>
    </source>
</evidence>
<comment type="caution">
    <text evidence="1">The sequence shown here is derived from an EMBL/GenBank/DDBJ whole genome shotgun (WGS) entry which is preliminary data.</text>
</comment>
<keyword evidence="2" id="KW-1185">Reference proteome</keyword>
<dbReference type="EMBL" id="CABFNP030001316">
    <property type="protein sequence ID" value="CAI6099203.1"/>
    <property type="molecule type" value="Genomic_DNA"/>
</dbReference>
<accession>A0AA35QC25</accession>
<dbReference type="AlphaFoldDB" id="A0AA35QC25"/>
<evidence type="ECO:0000313" key="1">
    <source>
        <dbReference type="EMBL" id="CAI6099203.1"/>
    </source>
</evidence>
<name>A0AA35QC25_9HYPO</name>
<proteinExistence type="predicted"/>
<protein>
    <submittedName>
        <fullName evidence="1">Uncharacterized protein</fullName>
    </submittedName>
</protein>